<accession>A0AAV6VWH4</accession>
<reference evidence="1 2" key="1">
    <citation type="journal article" date="2022" name="Nat. Ecol. Evol.">
        <title>A masculinizing supergene underlies an exaggerated male reproductive morph in a spider.</title>
        <authorList>
            <person name="Hendrickx F."/>
            <person name="De Corte Z."/>
            <person name="Sonet G."/>
            <person name="Van Belleghem S.M."/>
            <person name="Kostlbacher S."/>
            <person name="Vangestel C."/>
        </authorList>
    </citation>
    <scope>NUCLEOTIDE SEQUENCE [LARGE SCALE GENOMIC DNA]</scope>
    <source>
        <strain evidence="1">W744_W776</strain>
    </source>
</reference>
<organism evidence="1 2">
    <name type="scientific">Oedothorax gibbosus</name>
    <dbReference type="NCBI Taxonomy" id="931172"/>
    <lineage>
        <taxon>Eukaryota</taxon>
        <taxon>Metazoa</taxon>
        <taxon>Ecdysozoa</taxon>
        <taxon>Arthropoda</taxon>
        <taxon>Chelicerata</taxon>
        <taxon>Arachnida</taxon>
        <taxon>Araneae</taxon>
        <taxon>Araneomorphae</taxon>
        <taxon>Entelegynae</taxon>
        <taxon>Araneoidea</taxon>
        <taxon>Linyphiidae</taxon>
        <taxon>Erigoninae</taxon>
        <taxon>Oedothorax</taxon>
    </lineage>
</organism>
<protein>
    <submittedName>
        <fullName evidence="1">Uncharacterized protein</fullName>
    </submittedName>
</protein>
<sequence>MSCCTLPTPNPTRHTVRTQCKSDLSRVKVFSRALALHPDQTWTEGPTPILLRRNRKIRLIFSEGDSPLATITAMQTNHKQWNGSWERADSF</sequence>
<gene>
    <name evidence="1" type="ORF">JTE90_000518</name>
</gene>
<comment type="caution">
    <text evidence="1">The sequence shown here is derived from an EMBL/GenBank/DDBJ whole genome shotgun (WGS) entry which is preliminary data.</text>
</comment>
<keyword evidence="2" id="KW-1185">Reference proteome</keyword>
<proteinExistence type="predicted"/>
<dbReference type="AlphaFoldDB" id="A0AAV6VWH4"/>
<dbReference type="EMBL" id="JAFNEN010000015">
    <property type="protein sequence ID" value="KAG8200435.1"/>
    <property type="molecule type" value="Genomic_DNA"/>
</dbReference>
<evidence type="ECO:0000313" key="1">
    <source>
        <dbReference type="EMBL" id="KAG8200435.1"/>
    </source>
</evidence>
<evidence type="ECO:0000313" key="2">
    <source>
        <dbReference type="Proteomes" id="UP000827092"/>
    </source>
</evidence>
<dbReference type="Proteomes" id="UP000827092">
    <property type="component" value="Unassembled WGS sequence"/>
</dbReference>
<name>A0AAV6VWH4_9ARAC</name>